<dbReference type="STRING" id="5762.D2UZU6"/>
<dbReference type="InterPro" id="IPR051366">
    <property type="entry name" value="DEF8"/>
</dbReference>
<dbReference type="PANTHER" id="PTHR12326">
    <property type="entry name" value="PLECKSTRIN HOMOLOGY DOMAIN CONTAINING PROTEIN"/>
    <property type="match status" value="1"/>
</dbReference>
<feature type="region of interest" description="Disordered" evidence="8">
    <location>
        <begin position="290"/>
        <end position="311"/>
    </location>
</feature>
<evidence type="ECO:0000256" key="8">
    <source>
        <dbReference type="SAM" id="MobiDB-lite"/>
    </source>
</evidence>
<dbReference type="SMART" id="SM00297">
    <property type="entry name" value="BROMO"/>
    <property type="match status" value="1"/>
</dbReference>
<dbReference type="OrthoDB" id="10067503at2759"/>
<name>D2UZU6_NAEGR</name>
<protein>
    <submittedName>
        <fullName evidence="10">Bromodomain-containing protein</fullName>
    </submittedName>
</protein>
<dbReference type="Pfam" id="PF00439">
    <property type="entry name" value="Bromodomain"/>
    <property type="match status" value="1"/>
</dbReference>
<feature type="region of interest" description="Disordered" evidence="8">
    <location>
        <begin position="493"/>
        <end position="540"/>
    </location>
</feature>
<dbReference type="eggNOG" id="KOG1829">
    <property type="taxonomic scope" value="Eukaryota"/>
</dbReference>
<dbReference type="SMART" id="SM01175">
    <property type="entry name" value="DUF4206"/>
    <property type="match status" value="1"/>
</dbReference>
<organism evidence="11">
    <name type="scientific">Naegleria gruberi</name>
    <name type="common">Amoeba</name>
    <dbReference type="NCBI Taxonomy" id="5762"/>
    <lineage>
        <taxon>Eukaryota</taxon>
        <taxon>Discoba</taxon>
        <taxon>Heterolobosea</taxon>
        <taxon>Tetramitia</taxon>
        <taxon>Eutetramitia</taxon>
        <taxon>Vahlkampfiidae</taxon>
        <taxon>Naegleria</taxon>
    </lineage>
</organism>
<dbReference type="KEGG" id="ngr:NAEGRDRAFT_77973"/>
<keyword evidence="3" id="KW-0863">Zinc-finger</keyword>
<evidence type="ECO:0000256" key="3">
    <source>
        <dbReference type="ARBA" id="ARBA00022771"/>
    </source>
</evidence>
<keyword evidence="5 6" id="KW-0103">Bromodomain</keyword>
<reference evidence="10 11" key="1">
    <citation type="journal article" date="2010" name="Cell">
        <title>The genome of Naegleria gruberi illuminates early eukaryotic versatility.</title>
        <authorList>
            <person name="Fritz-Laylin L.K."/>
            <person name="Prochnik S.E."/>
            <person name="Ginger M.L."/>
            <person name="Dacks J.B."/>
            <person name="Carpenter M.L."/>
            <person name="Field M.C."/>
            <person name="Kuo A."/>
            <person name="Paredez A."/>
            <person name="Chapman J."/>
            <person name="Pham J."/>
            <person name="Shu S."/>
            <person name="Neupane R."/>
            <person name="Cipriano M."/>
            <person name="Mancuso J."/>
            <person name="Tu H."/>
            <person name="Salamov A."/>
            <person name="Lindquist E."/>
            <person name="Shapiro H."/>
            <person name="Lucas S."/>
            <person name="Grigoriev I.V."/>
            <person name="Cande W.Z."/>
            <person name="Fulton C."/>
            <person name="Rokhsar D.S."/>
            <person name="Dawson S.C."/>
        </authorList>
    </citation>
    <scope>NUCLEOTIDE SEQUENCE [LARGE SCALE GENOMIC DNA]</scope>
    <source>
        <strain evidence="10 11">NEG-M</strain>
    </source>
</reference>
<dbReference type="Proteomes" id="UP000006671">
    <property type="component" value="Unassembled WGS sequence"/>
</dbReference>
<dbReference type="Pfam" id="PF13901">
    <property type="entry name" value="RH_dom"/>
    <property type="match status" value="1"/>
</dbReference>
<dbReference type="CDD" id="cd16448">
    <property type="entry name" value="RING-H2"/>
    <property type="match status" value="1"/>
</dbReference>
<dbReference type="eggNOG" id="KOG1632">
    <property type="taxonomic scope" value="Eukaryota"/>
</dbReference>
<feature type="region of interest" description="Disordered" evidence="8">
    <location>
        <begin position="163"/>
        <end position="184"/>
    </location>
</feature>
<dbReference type="GO" id="GO:0008270">
    <property type="term" value="F:zinc ion binding"/>
    <property type="evidence" value="ECO:0007669"/>
    <property type="project" value="UniProtKB-KW"/>
</dbReference>
<dbReference type="AlphaFoldDB" id="D2UZU6"/>
<feature type="domain" description="Bromo" evidence="9">
    <location>
        <begin position="341"/>
        <end position="413"/>
    </location>
</feature>
<dbReference type="PRINTS" id="PR00503">
    <property type="entry name" value="BROMODOMAIN"/>
</dbReference>
<evidence type="ECO:0000256" key="1">
    <source>
        <dbReference type="ARBA" id="ARBA00022723"/>
    </source>
</evidence>
<evidence type="ECO:0000256" key="6">
    <source>
        <dbReference type="PROSITE-ProRule" id="PRU00035"/>
    </source>
</evidence>
<dbReference type="GeneID" id="8859574"/>
<dbReference type="InParanoid" id="D2UZU6"/>
<dbReference type="PANTHER" id="PTHR12326:SF3">
    <property type="entry name" value="DIFFERENTIALLY EXPRESSED IN FDCP 8 HOMOLOG"/>
    <property type="match status" value="1"/>
</dbReference>
<feature type="compositionally biased region" description="Polar residues" evidence="8">
    <location>
        <begin position="118"/>
        <end position="148"/>
    </location>
</feature>
<dbReference type="CDD" id="cd04369">
    <property type="entry name" value="Bromodomain"/>
    <property type="match status" value="1"/>
</dbReference>
<dbReference type="InterPro" id="IPR036427">
    <property type="entry name" value="Bromodomain-like_sf"/>
</dbReference>
<accession>D2UZU6</accession>
<gene>
    <name evidence="10" type="ORF">NAEGRDRAFT_77973</name>
</gene>
<evidence type="ECO:0000256" key="7">
    <source>
        <dbReference type="SAM" id="Coils"/>
    </source>
</evidence>
<dbReference type="VEuPathDB" id="AmoebaDB:NAEGRDRAFT_77973"/>
<dbReference type="EMBL" id="GG738846">
    <property type="protein sequence ID" value="EFC50223.1"/>
    <property type="molecule type" value="Genomic_DNA"/>
</dbReference>
<dbReference type="InterPro" id="IPR001487">
    <property type="entry name" value="Bromodomain"/>
</dbReference>
<keyword evidence="1" id="KW-0479">Metal-binding</keyword>
<feature type="region of interest" description="Disordered" evidence="8">
    <location>
        <begin position="115"/>
        <end position="148"/>
    </location>
</feature>
<keyword evidence="4" id="KW-0862">Zinc</keyword>
<dbReference type="SUPFAM" id="SSF47370">
    <property type="entry name" value="Bromodomain"/>
    <property type="match status" value="1"/>
</dbReference>
<feature type="region of interest" description="Disordered" evidence="8">
    <location>
        <begin position="1"/>
        <end position="95"/>
    </location>
</feature>
<dbReference type="Gene3D" id="1.20.920.10">
    <property type="entry name" value="Bromodomain-like"/>
    <property type="match status" value="1"/>
</dbReference>
<dbReference type="InterPro" id="IPR025258">
    <property type="entry name" value="RH_dom"/>
</dbReference>
<feature type="compositionally biased region" description="Polar residues" evidence="8">
    <location>
        <begin position="40"/>
        <end position="61"/>
    </location>
</feature>
<keyword evidence="2" id="KW-0677">Repeat</keyword>
<evidence type="ECO:0000256" key="4">
    <source>
        <dbReference type="ARBA" id="ARBA00022833"/>
    </source>
</evidence>
<proteinExistence type="predicted"/>
<evidence type="ECO:0000313" key="11">
    <source>
        <dbReference type="Proteomes" id="UP000006671"/>
    </source>
</evidence>
<dbReference type="PROSITE" id="PS50014">
    <property type="entry name" value="BROMODOMAIN_2"/>
    <property type="match status" value="1"/>
</dbReference>
<evidence type="ECO:0000256" key="5">
    <source>
        <dbReference type="ARBA" id="ARBA00023117"/>
    </source>
</evidence>
<keyword evidence="7" id="KW-0175">Coiled coil</keyword>
<evidence type="ECO:0000259" key="9">
    <source>
        <dbReference type="PROSITE" id="PS50014"/>
    </source>
</evidence>
<dbReference type="RefSeq" id="XP_002682967.1">
    <property type="nucleotide sequence ID" value="XM_002682921.1"/>
</dbReference>
<sequence length="1172" mass="133607">MEEDEIVVTSTRKKKKTEKKVKPEKTEKKKKTKLDKKTIDTNTATSSSIGSEDLTPTSATSESDKSTSFKQSLPSTPTPITPTTNTSVEKDFGTVSTTTIERKVIREDPVDLLDDFSSVPNQSENVQSNQLESSMITQSNQEVSNSVGQEKLEKTIEKISKDEQVVVTHPTEQDARVDDDSSTIPTAIAEQQVNEKLEEKSEEQQPTISNTISIENIETPKDTPIENISSIEENNDILESTEEVSKQEVNINQEIQENQFIEEIIPPSIQTQQVEQSKPIDILAQKEENISSQEISSTPENTSSKINDISLLSTPPPRFSSSLRDNSELRDNMTRILSILMSHKYASHFNSPVNEKLAEFRDYSKFIKKPIDFTIIKTNFEKSHYVYIDEFIRDIQTVFTNSFMFHLESSPQVRMAKVLQDIFEKELDKVLPYWRAFELSPKVETNDSFSDNDSENSIIAAMESYFISEETSRGTTPEIHDSSDIVQPESEIKQGAIPTSSKEEEVKIQISTETVSPVVESPPKEESEKISPTQEQKDSVISIQLEEQTDKIETIEEPKLELTVSNIAQLSENVSLAPPLNRVDLEVDSLLGSESADSDTLSEFEEDATEIDDADQPPQQEQKVIIVDFDRNVESAQKLLTASEMYSFFKSYIHPLLKSEDLQISMKAKKDRYENILERMQYSERKDIIIEDTLPHSTSLLDVSILAEKVRYREDRLKLKEIQISNKCEIQEQIYKKKEKELMDQRTKIETELESKRSELSNKQIEFENKISQMQQEIEALKQSLEQTKVNLKTRESENEIIKQEIQLVKQSLEQANEQLGTKDAEIETLKSNPPTTSNTVALADKESQTTPVKREESDDFVFVEKMVPPPSSTISNKSTTLSAMDNRDLLFDQNNDEALTEDGSDIMSIINDVDYQLILEEDEQAKNAQKLDQTKQIQLQGDKCPCGREIWKDYGFLKKPRYCNYTNKYYCTKCHSNTCTEVIPAKILGSWDFKPYKVCDEASKYLKSVHRQPIICVSAIKPTLFDEIQNLGAARMIRKRLIIQWEYVSRCPMKDNLIKQHNLQHRLHYLTDTEMYSIKNLEELNMKQVDSPFLQKLSKLFHILSEHIINQCGLCQTKAKNLCASCATGPIYDFNISQVIKCQSCKLVFHKGCFTNNNGVVACPICSSSDN</sequence>
<feature type="coiled-coil region" evidence="7">
    <location>
        <begin position="739"/>
        <end position="833"/>
    </location>
</feature>
<feature type="compositionally biased region" description="Low complexity" evidence="8">
    <location>
        <begin position="510"/>
        <end position="521"/>
    </location>
</feature>
<evidence type="ECO:0000256" key="2">
    <source>
        <dbReference type="ARBA" id="ARBA00022737"/>
    </source>
</evidence>
<evidence type="ECO:0000313" key="10">
    <source>
        <dbReference type="EMBL" id="EFC50223.1"/>
    </source>
</evidence>
<dbReference type="OMA" id="KWLDHVE"/>
<keyword evidence="11" id="KW-1185">Reference proteome</keyword>